<accession>A0A5S9XRZ0</accession>
<name>A0A5S9XRZ0_ARATH</name>
<dbReference type="EMBL" id="CACSHJ010000095">
    <property type="protein sequence ID" value="CAA0394693.1"/>
    <property type="molecule type" value="Genomic_DNA"/>
</dbReference>
<protein>
    <submittedName>
        <fullName evidence="1">Uncharacterized protein</fullName>
    </submittedName>
</protein>
<evidence type="ECO:0000313" key="1">
    <source>
        <dbReference type="EMBL" id="CAA0394693.1"/>
    </source>
</evidence>
<evidence type="ECO:0000313" key="2">
    <source>
        <dbReference type="Proteomes" id="UP000434276"/>
    </source>
</evidence>
<sequence length="74" mass="8477">MTNCCNYCILFFLPVECNISDDRDGLDQQTEIQRSFGEERNHNRYSHRMIGDKGVGASTAALVFLREKSINMES</sequence>
<proteinExistence type="predicted"/>
<organism evidence="1 2">
    <name type="scientific">Arabidopsis thaliana</name>
    <name type="common">Mouse-ear cress</name>
    <dbReference type="NCBI Taxonomy" id="3702"/>
    <lineage>
        <taxon>Eukaryota</taxon>
        <taxon>Viridiplantae</taxon>
        <taxon>Streptophyta</taxon>
        <taxon>Embryophyta</taxon>
        <taxon>Tracheophyta</taxon>
        <taxon>Spermatophyta</taxon>
        <taxon>Magnoliopsida</taxon>
        <taxon>eudicotyledons</taxon>
        <taxon>Gunneridae</taxon>
        <taxon>Pentapetalae</taxon>
        <taxon>rosids</taxon>
        <taxon>malvids</taxon>
        <taxon>Brassicales</taxon>
        <taxon>Brassicaceae</taxon>
        <taxon>Camelineae</taxon>
        <taxon>Arabidopsis</taxon>
    </lineage>
</organism>
<dbReference type="AlphaFoldDB" id="A0A5S9XRZ0"/>
<gene>
    <name evidence="1" type="ORF">C24_LOCUS17624</name>
</gene>
<reference evidence="1 2" key="1">
    <citation type="submission" date="2019-12" db="EMBL/GenBank/DDBJ databases">
        <authorList>
            <person name="Jiao W.-B."/>
            <person name="Schneeberger K."/>
        </authorList>
    </citation>
    <scope>NUCLEOTIDE SEQUENCE [LARGE SCALE GENOMIC DNA]</scope>
    <source>
        <strain evidence="2">cv. C24</strain>
    </source>
</reference>
<dbReference type="Proteomes" id="UP000434276">
    <property type="component" value="Unassembled WGS sequence"/>
</dbReference>